<dbReference type="Proteomes" id="UP000011511">
    <property type="component" value="Unassembled WGS sequence"/>
</dbReference>
<dbReference type="EMBL" id="AOIK01000043">
    <property type="protein sequence ID" value="ELY83659.1"/>
    <property type="molecule type" value="Genomic_DNA"/>
</dbReference>
<organism evidence="1 2">
    <name type="scientific">Natrinema altunense (strain JCM 12890 / CGMCC 1.3731 / AJ2)</name>
    <dbReference type="NCBI Taxonomy" id="1227494"/>
    <lineage>
        <taxon>Archaea</taxon>
        <taxon>Methanobacteriati</taxon>
        <taxon>Methanobacteriota</taxon>
        <taxon>Stenosarchaea group</taxon>
        <taxon>Halobacteria</taxon>
        <taxon>Halobacteriales</taxon>
        <taxon>Natrialbaceae</taxon>
        <taxon>Natrinema</taxon>
    </lineage>
</organism>
<keyword evidence="2" id="KW-1185">Reference proteome</keyword>
<evidence type="ECO:0000313" key="1">
    <source>
        <dbReference type="EMBL" id="ELY83659.1"/>
    </source>
</evidence>
<name>L9ZB97_NATA2</name>
<proteinExistence type="predicted"/>
<gene>
    <name evidence="1" type="ORF">C485_17942</name>
</gene>
<dbReference type="AlphaFoldDB" id="L9ZB97"/>
<dbReference type="RefSeq" id="WP_007110803.1">
    <property type="nucleotide sequence ID" value="NZ_AOIK01000043.1"/>
</dbReference>
<accession>L9ZB97</accession>
<evidence type="ECO:0000313" key="2">
    <source>
        <dbReference type="Proteomes" id="UP000011511"/>
    </source>
</evidence>
<reference evidence="1 2" key="1">
    <citation type="journal article" date="2014" name="PLoS Genet.">
        <title>Phylogenetically driven sequencing of extremely halophilic archaea reveals strategies for static and dynamic osmo-response.</title>
        <authorList>
            <person name="Becker E.A."/>
            <person name="Seitzer P.M."/>
            <person name="Tritt A."/>
            <person name="Larsen D."/>
            <person name="Krusor M."/>
            <person name="Yao A.I."/>
            <person name="Wu D."/>
            <person name="Madern D."/>
            <person name="Eisen J.A."/>
            <person name="Darling A.E."/>
            <person name="Facciotti M.T."/>
        </authorList>
    </citation>
    <scope>NUCLEOTIDE SEQUENCE [LARGE SCALE GENOMIC DNA]</scope>
    <source>
        <strain evidence="1 2">JCM 12890</strain>
    </source>
</reference>
<sequence length="185" mass="21364">MELFNDQAEHPLVLNFTQKMEFAQNFLIGQYVDQETKTRNGETRTIVEWYPTDAVDKEESDRLQRTEVYPDNLLTWGQGEISPRKIYVMLPDGYSELPEMVKSDAPGDSVASLGRFFAQFHYQYRAVLEALEVVAENEPEVMEKVRFATKNSELDDAMTEKAREFFEMVDEFSENQSSNSSSNSD</sequence>
<protein>
    <submittedName>
        <fullName evidence="1">Uncharacterized protein</fullName>
    </submittedName>
</protein>
<comment type="caution">
    <text evidence="1">The sequence shown here is derived from an EMBL/GenBank/DDBJ whole genome shotgun (WGS) entry which is preliminary data.</text>
</comment>